<gene>
    <name evidence="2" type="ORF">OBE_16975</name>
</gene>
<name>K1RUR3_9ZZZZ</name>
<protein>
    <recommendedName>
        <fullName evidence="1">Endonuclease GajA/Old nuclease/RecF-like AAA domain-containing protein</fullName>
    </recommendedName>
</protein>
<dbReference type="CDD" id="cd00267">
    <property type="entry name" value="ABC_ATPase"/>
    <property type="match status" value="1"/>
</dbReference>
<dbReference type="Gene3D" id="3.40.50.300">
    <property type="entry name" value="P-loop containing nucleotide triphosphate hydrolases"/>
    <property type="match status" value="1"/>
</dbReference>
<reference evidence="2" key="1">
    <citation type="journal article" date="2013" name="Environ. Microbiol.">
        <title>Microbiota from the distal guts of lean and obese adolescents exhibit partial functional redundancy besides clear differences in community structure.</title>
        <authorList>
            <person name="Ferrer M."/>
            <person name="Ruiz A."/>
            <person name="Lanza F."/>
            <person name="Haange S.B."/>
            <person name="Oberbach A."/>
            <person name="Till H."/>
            <person name="Bargiela R."/>
            <person name="Campoy C."/>
            <person name="Segura M.T."/>
            <person name="Richter M."/>
            <person name="von Bergen M."/>
            <person name="Seifert J."/>
            <person name="Suarez A."/>
        </authorList>
    </citation>
    <scope>NUCLEOTIDE SEQUENCE</scope>
</reference>
<dbReference type="InterPro" id="IPR051396">
    <property type="entry name" value="Bact_Antivir_Def_Nuclease"/>
</dbReference>
<organism evidence="2">
    <name type="scientific">human gut metagenome</name>
    <dbReference type="NCBI Taxonomy" id="408170"/>
    <lineage>
        <taxon>unclassified sequences</taxon>
        <taxon>metagenomes</taxon>
        <taxon>organismal metagenomes</taxon>
    </lineage>
</organism>
<sequence>MLEYKTETFNVLDMSDPVKNTEIRVYSDNPFTVKGTMPKGEFSSLGFYFKGGMRSRSSSSYLSTSVVCDQQYIKEDPIKPKDGSPDLRLSVNNPFSGKRFNETDLVYLDKNRLFQTRSGTYNSTRFDRIMEDFNFQYIKNSSSIENLNTVLNTTIKVDKVENESLAKAIDKFKEISDIKVQLDFIDNYKPFKNASFVIKKNKNIQIPLSSLGSGYEMIFSLIYSYYMAIQEDKKMIILIDEPELHLHPKIQEEFVKFLLEISKNAQVIITTHSPLLMKQLAYNTNVKTIVLNKDKTIVKMQDRKLPYISVNETNYLAFNLVSEEYHNELYEELLQQSGETRIKDFDNNFFINTKGEVKMYPWMGHPNEVSLHTFLRNQIHHQAENGKANPSDLKLSINKMRSYL</sequence>
<evidence type="ECO:0000259" key="1">
    <source>
        <dbReference type="Pfam" id="PF13175"/>
    </source>
</evidence>
<dbReference type="InterPro" id="IPR041685">
    <property type="entry name" value="AAA_GajA/Old/RecF-like"/>
</dbReference>
<dbReference type="InterPro" id="IPR027417">
    <property type="entry name" value="P-loop_NTPase"/>
</dbReference>
<dbReference type="AlphaFoldDB" id="K1RUR3"/>
<comment type="caution">
    <text evidence="2">The sequence shown here is derived from an EMBL/GenBank/DDBJ whole genome shotgun (WGS) entry which is preliminary data.</text>
</comment>
<dbReference type="SUPFAM" id="SSF52540">
    <property type="entry name" value="P-loop containing nucleoside triphosphate hydrolases"/>
    <property type="match status" value="1"/>
</dbReference>
<proteinExistence type="predicted"/>
<dbReference type="EMBL" id="AJWZ01011438">
    <property type="protein sequence ID" value="EKC45275.1"/>
    <property type="molecule type" value="Genomic_DNA"/>
</dbReference>
<dbReference type="PANTHER" id="PTHR43581:SF4">
    <property type="entry name" value="ATP_GTP PHOSPHATASE"/>
    <property type="match status" value="1"/>
</dbReference>
<accession>K1RUR3</accession>
<dbReference type="PANTHER" id="PTHR43581">
    <property type="entry name" value="ATP/GTP PHOSPHATASE"/>
    <property type="match status" value="1"/>
</dbReference>
<dbReference type="Pfam" id="PF13175">
    <property type="entry name" value="AAA_15"/>
    <property type="match status" value="1"/>
</dbReference>
<feature type="domain" description="Endonuclease GajA/Old nuclease/RecF-like AAA" evidence="1">
    <location>
        <begin position="135"/>
        <end position="275"/>
    </location>
</feature>
<evidence type="ECO:0000313" key="2">
    <source>
        <dbReference type="EMBL" id="EKC45275.1"/>
    </source>
</evidence>